<evidence type="ECO:0000256" key="4">
    <source>
        <dbReference type="ARBA" id="ARBA00022989"/>
    </source>
</evidence>
<dbReference type="Gene3D" id="1.20.1740.10">
    <property type="entry name" value="Amino acid/polyamine transporter I"/>
    <property type="match status" value="1"/>
</dbReference>
<reference evidence="7 8" key="1">
    <citation type="submission" date="2018-07" db="EMBL/GenBank/DDBJ databases">
        <title>Identification of spontaneous genetic mutation associated with occurrence of a yellow conidial color mutant of Aspergillus flavus.</title>
        <authorList>
            <person name="Chang P.-K."/>
            <person name="Mack B.M."/>
            <person name="Scharfenstein L."/>
            <person name="Gilbert M.K."/>
        </authorList>
    </citation>
    <scope>NUCLEOTIDE SEQUENCE [LARGE SCALE GENOMIC DNA]</scope>
    <source>
        <strain evidence="7 8">CA14</strain>
    </source>
</reference>
<evidence type="ECO:0000256" key="5">
    <source>
        <dbReference type="ARBA" id="ARBA00023136"/>
    </source>
</evidence>
<dbReference type="AlphaFoldDB" id="A0AB74BRM4"/>
<dbReference type="PANTHER" id="PTHR45649">
    <property type="entry name" value="AMINO-ACID PERMEASE BAT1"/>
    <property type="match status" value="1"/>
</dbReference>
<feature type="transmembrane region" description="Helical" evidence="6">
    <location>
        <begin position="311"/>
        <end position="332"/>
    </location>
</feature>
<comment type="caution">
    <text evidence="7">The sequence shown here is derived from an EMBL/GenBank/DDBJ whole genome shotgun (WGS) entry which is preliminary data.</text>
</comment>
<dbReference type="PIRSF" id="PIRSF006060">
    <property type="entry name" value="AA_transporter"/>
    <property type="match status" value="1"/>
</dbReference>
<sequence>MAIVAGIGFSTSCLPATIGLLFYSTTWTHPKQSLNTSTGPEQCLDTERPYTESIQHGDLDCLEGLNFQPEGTRKLTPLQTISASWIICDSWAGVAATVALAVVQGGPVTLIYGLILIFFLVGACTLTLAELASTYPTAGGQYHWTSILAPKHLSRALSYCCGVSNMLAWIAICTGIAIIPAQLILGIVLFYNSEYQSQPWHYFLIYQSINGLVLLYNTTLLKKSLWFHDVSFFMTLTSFVIIMVTCLARSASRYEASSSVWATFLDGSGWNSGGVAFLTGLVSPNYMYAGIDGALHLAEECRNATTAVPRALISTLVIGFVTSFAFMITMLYCTSDLDTVVASSTGVPIYEMWHQATRSTSAATVFICLLLLAAVFALTGAQQTASRLTWSLARDRALIGSQWTGQLHDTLEVPVWALVFNYAVMFLIGCIYLGSSSAFNAFIGTGLVLQHISYAFPAALLLYRCRSATWLPDPRPFRLPSPVGWGANLITVCFAVLVLIFYDFPTVMPVTGSNMSEFDYHHVSCTRYRLLTCRTGLPDYTPAVLGAMAIVAGINWLVYARKWYQGPRLRRSSGEIQK</sequence>
<keyword evidence="5 6" id="KW-0472">Membrane</keyword>
<feature type="transmembrane region" description="Helical" evidence="6">
    <location>
        <begin position="540"/>
        <end position="560"/>
    </location>
</feature>
<feature type="transmembrane region" description="Helical" evidence="6">
    <location>
        <begin position="166"/>
        <end position="191"/>
    </location>
</feature>
<protein>
    <submittedName>
        <fullName evidence="7">Amino acid transporter</fullName>
    </submittedName>
</protein>
<evidence type="ECO:0000256" key="2">
    <source>
        <dbReference type="ARBA" id="ARBA00022448"/>
    </source>
</evidence>
<gene>
    <name evidence="7" type="ORF">CA14_006617</name>
</gene>
<feature type="transmembrane region" description="Helical" evidence="6">
    <location>
        <begin position="362"/>
        <end position="381"/>
    </location>
</feature>
<feature type="transmembrane region" description="Helical" evidence="6">
    <location>
        <begin position="110"/>
        <end position="129"/>
    </location>
</feature>
<evidence type="ECO:0000256" key="3">
    <source>
        <dbReference type="ARBA" id="ARBA00022692"/>
    </source>
</evidence>
<dbReference type="PANTHER" id="PTHR45649:SF19">
    <property type="entry name" value="TRANSPORTER, PUTATIVE (EUROFUNG)-RELATED"/>
    <property type="match status" value="1"/>
</dbReference>
<dbReference type="GO" id="GO:0022857">
    <property type="term" value="F:transmembrane transporter activity"/>
    <property type="evidence" value="ECO:0007669"/>
    <property type="project" value="InterPro"/>
</dbReference>
<proteinExistence type="predicted"/>
<dbReference type="Pfam" id="PF13520">
    <property type="entry name" value="AA_permease_2"/>
    <property type="match status" value="1"/>
</dbReference>
<feature type="transmembrane region" description="Helical" evidence="6">
    <location>
        <begin position="203"/>
        <end position="220"/>
    </location>
</feature>
<comment type="subcellular location">
    <subcellularLocation>
        <location evidence="1">Membrane</location>
        <topology evidence="1">Multi-pass membrane protein</topology>
    </subcellularLocation>
</comment>
<dbReference type="GO" id="GO:0016020">
    <property type="term" value="C:membrane"/>
    <property type="evidence" value="ECO:0007669"/>
    <property type="project" value="UniProtKB-SubCell"/>
</dbReference>
<feature type="transmembrane region" description="Helical" evidence="6">
    <location>
        <begin position="441"/>
        <end position="463"/>
    </location>
</feature>
<keyword evidence="2" id="KW-0813">Transport</keyword>
<keyword evidence="4 6" id="KW-1133">Transmembrane helix</keyword>
<dbReference type="InterPro" id="IPR002293">
    <property type="entry name" value="AA/rel_permease1"/>
</dbReference>
<dbReference type="EMBL" id="QQZZ01000181">
    <property type="protein sequence ID" value="RMZ37123.1"/>
    <property type="molecule type" value="Genomic_DNA"/>
</dbReference>
<evidence type="ECO:0000256" key="1">
    <source>
        <dbReference type="ARBA" id="ARBA00004141"/>
    </source>
</evidence>
<feature type="transmembrane region" description="Helical" evidence="6">
    <location>
        <begin position="83"/>
        <end position="103"/>
    </location>
</feature>
<accession>A0AB74BRM4</accession>
<dbReference type="Proteomes" id="UP000275480">
    <property type="component" value="Unassembled WGS sequence"/>
</dbReference>
<keyword evidence="3 6" id="KW-0812">Transmembrane</keyword>
<feature type="transmembrane region" description="Helical" evidence="6">
    <location>
        <begin position="483"/>
        <end position="502"/>
    </location>
</feature>
<feature type="transmembrane region" description="Helical" evidence="6">
    <location>
        <begin position="415"/>
        <end position="435"/>
    </location>
</feature>
<evidence type="ECO:0000313" key="8">
    <source>
        <dbReference type="Proteomes" id="UP000275480"/>
    </source>
</evidence>
<feature type="transmembrane region" description="Helical" evidence="6">
    <location>
        <begin position="226"/>
        <end position="248"/>
    </location>
</feature>
<organism evidence="7 8">
    <name type="scientific">Aspergillus flavus</name>
    <dbReference type="NCBI Taxonomy" id="5059"/>
    <lineage>
        <taxon>Eukaryota</taxon>
        <taxon>Fungi</taxon>
        <taxon>Dikarya</taxon>
        <taxon>Ascomycota</taxon>
        <taxon>Pezizomycotina</taxon>
        <taxon>Eurotiomycetes</taxon>
        <taxon>Eurotiomycetidae</taxon>
        <taxon>Eurotiales</taxon>
        <taxon>Aspergillaceae</taxon>
        <taxon>Aspergillus</taxon>
        <taxon>Aspergillus subgen. Circumdati</taxon>
    </lineage>
</organism>
<evidence type="ECO:0000256" key="6">
    <source>
        <dbReference type="SAM" id="Phobius"/>
    </source>
</evidence>
<evidence type="ECO:0000313" key="7">
    <source>
        <dbReference type="EMBL" id="RMZ37123.1"/>
    </source>
</evidence>
<name>A0AB74BRM4_ASPFL</name>